<dbReference type="PROSITE" id="PS50181">
    <property type="entry name" value="FBOX"/>
    <property type="match status" value="1"/>
</dbReference>
<evidence type="ECO:0000313" key="3">
    <source>
        <dbReference type="EMBL" id="CAI8613992.1"/>
    </source>
</evidence>
<name>A0AAV1AXH7_VICFA</name>
<dbReference type="SUPFAM" id="SSF81383">
    <property type="entry name" value="F-box domain"/>
    <property type="match status" value="1"/>
</dbReference>
<dbReference type="InterPro" id="IPR001810">
    <property type="entry name" value="F-box_dom"/>
</dbReference>
<dbReference type="PANTHER" id="PTHR16134">
    <property type="entry name" value="F-BOX/TPR REPEAT PROTEIN POF3"/>
    <property type="match status" value="1"/>
</dbReference>
<dbReference type="AlphaFoldDB" id="A0AAV1AXH7"/>
<dbReference type="Proteomes" id="UP001157006">
    <property type="component" value="Chromosome 5"/>
</dbReference>
<evidence type="ECO:0000313" key="4">
    <source>
        <dbReference type="Proteomes" id="UP001157006"/>
    </source>
</evidence>
<keyword evidence="4" id="KW-1185">Reference proteome</keyword>
<evidence type="ECO:0000256" key="1">
    <source>
        <dbReference type="SAM" id="MobiDB-lite"/>
    </source>
</evidence>
<dbReference type="Pfam" id="PF00646">
    <property type="entry name" value="F-box"/>
    <property type="match status" value="1"/>
</dbReference>
<sequence length="161" mass="17967">MGQAASTAAVVNRRERHTNTAKTTRSTSLVSPMNATGEDDEDIIDPVNRGISDYISDLPDECLAIVFQSLSPGDRNQCSLVCRRWLTVEGQSRQRLSLNAKLDLLPMISSLFNRFDSVTKLALKCDLIGYYIGGNSNRCNRLLFFFKYVLGYYIGGESEPM</sequence>
<organism evidence="3 4">
    <name type="scientific">Vicia faba</name>
    <name type="common">Broad bean</name>
    <name type="synonym">Faba vulgaris</name>
    <dbReference type="NCBI Taxonomy" id="3906"/>
    <lineage>
        <taxon>Eukaryota</taxon>
        <taxon>Viridiplantae</taxon>
        <taxon>Streptophyta</taxon>
        <taxon>Embryophyta</taxon>
        <taxon>Tracheophyta</taxon>
        <taxon>Spermatophyta</taxon>
        <taxon>Magnoliopsida</taxon>
        <taxon>eudicotyledons</taxon>
        <taxon>Gunneridae</taxon>
        <taxon>Pentapetalae</taxon>
        <taxon>rosids</taxon>
        <taxon>fabids</taxon>
        <taxon>Fabales</taxon>
        <taxon>Fabaceae</taxon>
        <taxon>Papilionoideae</taxon>
        <taxon>50 kb inversion clade</taxon>
        <taxon>NPAAA clade</taxon>
        <taxon>Hologalegina</taxon>
        <taxon>IRL clade</taxon>
        <taxon>Fabeae</taxon>
        <taxon>Vicia</taxon>
    </lineage>
</organism>
<dbReference type="CDD" id="cd22159">
    <property type="entry name" value="F-box_AtTIR1-like"/>
    <property type="match status" value="1"/>
</dbReference>
<dbReference type="Gene3D" id="1.20.1280.50">
    <property type="match status" value="1"/>
</dbReference>
<feature type="compositionally biased region" description="Polar residues" evidence="1">
    <location>
        <begin position="20"/>
        <end position="34"/>
    </location>
</feature>
<accession>A0AAV1AXH7</accession>
<gene>
    <name evidence="3" type="ORF">VFH_V107840</name>
</gene>
<proteinExistence type="predicted"/>
<dbReference type="EMBL" id="OX451740">
    <property type="protein sequence ID" value="CAI8613992.1"/>
    <property type="molecule type" value="Genomic_DNA"/>
</dbReference>
<dbReference type="FunFam" id="1.20.1280.50:FF:000005">
    <property type="entry name" value="F-box/LRR-repeat protein 3 isoform X1"/>
    <property type="match status" value="1"/>
</dbReference>
<feature type="domain" description="F-box" evidence="2">
    <location>
        <begin position="52"/>
        <end position="88"/>
    </location>
</feature>
<dbReference type="PANTHER" id="PTHR16134:SF3">
    <property type="entry name" value="F-BOX DOMAIN-CONTAINING PROTEIN"/>
    <property type="match status" value="1"/>
</dbReference>
<feature type="region of interest" description="Disordered" evidence="1">
    <location>
        <begin position="1"/>
        <end position="42"/>
    </location>
</feature>
<reference evidence="3 4" key="1">
    <citation type="submission" date="2023-01" db="EMBL/GenBank/DDBJ databases">
        <authorList>
            <person name="Kreplak J."/>
        </authorList>
    </citation>
    <scope>NUCLEOTIDE SEQUENCE [LARGE SCALE GENOMIC DNA]</scope>
</reference>
<dbReference type="InterPro" id="IPR036047">
    <property type="entry name" value="F-box-like_dom_sf"/>
</dbReference>
<protein>
    <recommendedName>
        <fullName evidence="2">F-box domain-containing protein</fullName>
    </recommendedName>
</protein>
<evidence type="ECO:0000259" key="2">
    <source>
        <dbReference type="PROSITE" id="PS50181"/>
    </source>
</evidence>